<evidence type="ECO:0000313" key="2">
    <source>
        <dbReference type="EMBL" id="SET50748.1"/>
    </source>
</evidence>
<sequence>MSKAFKLLLSVFFVYIFLCTDDWLDFSYANHFIFFLILVAVIIAVTWIAIRLDKWLTAIRFQILIKSLINSLIILFFFYQFFTPYFYSAEYLQKTGLEQIESYYQLASEGLSDQERRKLAESTLSEEMAFSAISLERHPKKSLVDVKLINLRRNYYYYDITVKVKQQVDNQTQTNVYRFTLTKESGDFKMNGFEQLSAKD</sequence>
<keyword evidence="1" id="KW-1133">Transmembrane helix</keyword>
<keyword evidence="3" id="KW-1185">Reference proteome</keyword>
<gene>
    <name evidence="2" type="ORF">SAMN05421676_105133</name>
</gene>
<keyword evidence="1" id="KW-0812">Transmembrane</keyword>
<reference evidence="3" key="1">
    <citation type="submission" date="2016-10" db="EMBL/GenBank/DDBJ databases">
        <authorList>
            <person name="Varghese N."/>
            <person name="Submissions S."/>
        </authorList>
    </citation>
    <scope>NUCLEOTIDE SEQUENCE [LARGE SCALE GENOMIC DNA]</scope>
    <source>
        <strain evidence="3">CGMCC 1.3566</strain>
    </source>
</reference>
<dbReference type="OrthoDB" id="2455830at2"/>
<dbReference type="STRING" id="237682.SAMN05421676_105133"/>
<evidence type="ECO:0000256" key="1">
    <source>
        <dbReference type="SAM" id="Phobius"/>
    </source>
</evidence>
<accession>A0A1I0EZ28</accession>
<dbReference type="EMBL" id="FOHJ01000005">
    <property type="protein sequence ID" value="SET50748.1"/>
    <property type="molecule type" value="Genomic_DNA"/>
</dbReference>
<proteinExistence type="predicted"/>
<feature type="transmembrane region" description="Helical" evidence="1">
    <location>
        <begin position="29"/>
        <end position="51"/>
    </location>
</feature>
<evidence type="ECO:0000313" key="3">
    <source>
        <dbReference type="Proteomes" id="UP000199095"/>
    </source>
</evidence>
<dbReference type="Proteomes" id="UP000199095">
    <property type="component" value="Unassembled WGS sequence"/>
</dbReference>
<organism evidence="2 3">
    <name type="scientific">Salinibacillus kushneri</name>
    <dbReference type="NCBI Taxonomy" id="237682"/>
    <lineage>
        <taxon>Bacteria</taxon>
        <taxon>Bacillati</taxon>
        <taxon>Bacillota</taxon>
        <taxon>Bacilli</taxon>
        <taxon>Bacillales</taxon>
        <taxon>Bacillaceae</taxon>
        <taxon>Salinibacillus</taxon>
    </lineage>
</organism>
<keyword evidence="1" id="KW-0472">Membrane</keyword>
<dbReference type="RefSeq" id="WP_093134409.1">
    <property type="nucleotide sequence ID" value="NZ_FOHJ01000005.1"/>
</dbReference>
<protein>
    <submittedName>
        <fullName evidence="2">Uncharacterized protein</fullName>
    </submittedName>
</protein>
<dbReference type="AlphaFoldDB" id="A0A1I0EZ28"/>
<feature type="transmembrane region" description="Helical" evidence="1">
    <location>
        <begin position="63"/>
        <end position="82"/>
    </location>
</feature>
<name>A0A1I0EZ28_9BACI</name>